<keyword evidence="3" id="KW-1185">Reference proteome</keyword>
<proteinExistence type="predicted"/>
<dbReference type="AlphaFoldDB" id="A0A9P6MWH0"/>
<feature type="region of interest" description="Disordered" evidence="1">
    <location>
        <begin position="414"/>
        <end position="450"/>
    </location>
</feature>
<sequence>MTTVQSPIGAAPSHTFLDKKPLMPRQSTNDILSFTHIIADRLAPGQNVWDFFSPAPEPALAASASGPAPPASIPLSPTSPTSPTAFSFFGNKRQSVIIDASVAPQCASPTTPLDPKTASLIATAAAATPKAHKRKSFAQSLRNMLSLSQLISPTKAPQQPAGPPHYNVLVLGSDSAPIASTLYKLSSQLPSTSKISHYQEISGFFVAYFRSNDSFTCSPKSSTELSDADRSDELKSRKAGSEDIDQATPRRSSGESEATLHRKDSSDSSTDNEDDNNTLCQEPISTSAPISPSANASLSFHAFSLDTTWPVPRTLAQTFWFPHAHGIVYIVDATRKNDPRGMDHLLNARQFLASLVADPHFKRKDIPVVVFANKAGLDDETCFRVDEIADILGCEEWDDQGRIKLQAADLDPSAAAGTKSKSSSSEQGSSAHRPWCVKSTRSDGNGEGLRESVEWLKSRMGEVWKS</sequence>
<dbReference type="Proteomes" id="UP000703661">
    <property type="component" value="Unassembled WGS sequence"/>
</dbReference>
<reference evidence="2" key="1">
    <citation type="journal article" date="2020" name="Fungal Divers.">
        <title>Resolving the Mortierellaceae phylogeny through synthesis of multi-gene phylogenetics and phylogenomics.</title>
        <authorList>
            <person name="Vandepol N."/>
            <person name="Liber J."/>
            <person name="Desiro A."/>
            <person name="Na H."/>
            <person name="Kennedy M."/>
            <person name="Barry K."/>
            <person name="Grigoriev I.V."/>
            <person name="Miller A.N."/>
            <person name="O'Donnell K."/>
            <person name="Stajich J.E."/>
            <person name="Bonito G."/>
        </authorList>
    </citation>
    <scope>NUCLEOTIDE SEQUENCE</scope>
    <source>
        <strain evidence="2">NRRL 2769</strain>
    </source>
</reference>
<gene>
    <name evidence="2" type="ORF">BGZ80_009305</name>
</gene>
<dbReference type="Gene3D" id="3.40.50.300">
    <property type="entry name" value="P-loop containing nucleotide triphosphate hydrolases"/>
    <property type="match status" value="1"/>
</dbReference>
<dbReference type="PROSITE" id="PS51417">
    <property type="entry name" value="ARF"/>
    <property type="match status" value="1"/>
</dbReference>
<feature type="compositionally biased region" description="Basic and acidic residues" evidence="1">
    <location>
        <begin position="252"/>
        <end position="266"/>
    </location>
</feature>
<feature type="region of interest" description="Disordered" evidence="1">
    <location>
        <begin position="1"/>
        <end position="22"/>
    </location>
</feature>
<dbReference type="EMBL" id="JAAAID010000543">
    <property type="protein sequence ID" value="KAG0016323.1"/>
    <property type="molecule type" value="Genomic_DNA"/>
</dbReference>
<dbReference type="InterPro" id="IPR027417">
    <property type="entry name" value="P-loop_NTPase"/>
</dbReference>
<organism evidence="2 3">
    <name type="scientific">Entomortierella chlamydospora</name>
    <dbReference type="NCBI Taxonomy" id="101097"/>
    <lineage>
        <taxon>Eukaryota</taxon>
        <taxon>Fungi</taxon>
        <taxon>Fungi incertae sedis</taxon>
        <taxon>Mucoromycota</taxon>
        <taxon>Mortierellomycotina</taxon>
        <taxon>Mortierellomycetes</taxon>
        <taxon>Mortierellales</taxon>
        <taxon>Mortierellaceae</taxon>
        <taxon>Entomortierella</taxon>
    </lineage>
</organism>
<dbReference type="OrthoDB" id="2387836at2759"/>
<evidence type="ECO:0000256" key="1">
    <source>
        <dbReference type="SAM" id="MobiDB-lite"/>
    </source>
</evidence>
<feature type="region of interest" description="Disordered" evidence="1">
    <location>
        <begin position="218"/>
        <end position="291"/>
    </location>
</feature>
<feature type="region of interest" description="Disordered" evidence="1">
    <location>
        <begin position="59"/>
        <end position="79"/>
    </location>
</feature>
<feature type="compositionally biased region" description="Basic and acidic residues" evidence="1">
    <location>
        <begin position="227"/>
        <end position="241"/>
    </location>
</feature>
<name>A0A9P6MWH0_9FUNG</name>
<evidence type="ECO:0000313" key="2">
    <source>
        <dbReference type="EMBL" id="KAG0016323.1"/>
    </source>
</evidence>
<accession>A0A9P6MWH0</accession>
<comment type="caution">
    <text evidence="2">The sequence shown here is derived from an EMBL/GenBank/DDBJ whole genome shotgun (WGS) entry which is preliminary data.</text>
</comment>
<evidence type="ECO:0000313" key="3">
    <source>
        <dbReference type="Proteomes" id="UP000703661"/>
    </source>
</evidence>
<protein>
    <submittedName>
        <fullName evidence="2">Uncharacterized protein</fullName>
    </submittedName>
</protein>
<feature type="compositionally biased region" description="Low complexity" evidence="1">
    <location>
        <begin position="414"/>
        <end position="431"/>
    </location>
</feature>